<evidence type="ECO:0000259" key="1">
    <source>
        <dbReference type="PROSITE" id="PS50828"/>
    </source>
</evidence>
<dbReference type="InterPro" id="IPR002625">
    <property type="entry name" value="Smr_dom"/>
</dbReference>
<evidence type="ECO:0000313" key="3">
    <source>
        <dbReference type="Proteomes" id="UP000236654"/>
    </source>
</evidence>
<dbReference type="AlphaFoldDB" id="A0A2I0R535"/>
<sequence length="177" mass="20630">MRFKIGEKVSFLNEVGGGTVKAYKNQQIVIVEDEGFDREFIETDLAKIHGDQSNILQEDFDIQDIAEETANHQKNLGEVFEDRNFWEIDLHTHAFMDTERGYSNGELLNRQMLEFKRFFRKACDKNIRKLIVIHGVGQGVLKSEVRYFLNNQENVDYYDADFKDYGKGATTIEISYL</sequence>
<keyword evidence="3" id="KW-1185">Reference proteome</keyword>
<dbReference type="OrthoDB" id="1524810at2"/>
<dbReference type="Gene3D" id="3.30.1370.110">
    <property type="match status" value="1"/>
</dbReference>
<dbReference type="InterPro" id="IPR036063">
    <property type="entry name" value="Smr_dom_sf"/>
</dbReference>
<dbReference type="RefSeq" id="WP_101333710.1">
    <property type="nucleotide sequence ID" value="NZ_PJNI01000002.1"/>
</dbReference>
<dbReference type="PROSITE" id="PS50828">
    <property type="entry name" value="SMR"/>
    <property type="match status" value="1"/>
</dbReference>
<organism evidence="2 3">
    <name type="scientific">Brumimicrobium salinarum</name>
    <dbReference type="NCBI Taxonomy" id="2058658"/>
    <lineage>
        <taxon>Bacteria</taxon>
        <taxon>Pseudomonadati</taxon>
        <taxon>Bacteroidota</taxon>
        <taxon>Flavobacteriia</taxon>
        <taxon>Flavobacteriales</taxon>
        <taxon>Crocinitomicaceae</taxon>
        <taxon>Brumimicrobium</taxon>
    </lineage>
</organism>
<comment type="caution">
    <text evidence="2">The sequence shown here is derived from an EMBL/GenBank/DDBJ whole genome shotgun (WGS) entry which is preliminary data.</text>
</comment>
<reference evidence="2 3" key="1">
    <citation type="submission" date="2017-12" db="EMBL/GenBank/DDBJ databases">
        <title>The draft genome sequence of Brumimicrobium saltpan LHR20.</title>
        <authorList>
            <person name="Do Z.-J."/>
            <person name="Luo H.-R."/>
        </authorList>
    </citation>
    <scope>NUCLEOTIDE SEQUENCE [LARGE SCALE GENOMIC DNA]</scope>
    <source>
        <strain evidence="2 3">LHR20</strain>
    </source>
</reference>
<evidence type="ECO:0000313" key="2">
    <source>
        <dbReference type="EMBL" id="PKR81696.1"/>
    </source>
</evidence>
<gene>
    <name evidence="2" type="ORF">CW751_03995</name>
</gene>
<proteinExistence type="predicted"/>
<dbReference type="Pfam" id="PF01713">
    <property type="entry name" value="Smr"/>
    <property type="match status" value="1"/>
</dbReference>
<dbReference type="Proteomes" id="UP000236654">
    <property type="component" value="Unassembled WGS sequence"/>
</dbReference>
<dbReference type="EMBL" id="PJNI01000002">
    <property type="protein sequence ID" value="PKR81696.1"/>
    <property type="molecule type" value="Genomic_DNA"/>
</dbReference>
<protein>
    <recommendedName>
        <fullName evidence="1">Smr domain-containing protein</fullName>
    </recommendedName>
</protein>
<accession>A0A2I0R535</accession>
<name>A0A2I0R535_9FLAO</name>
<feature type="domain" description="Smr" evidence="1">
    <location>
        <begin position="117"/>
        <end position="175"/>
    </location>
</feature>